<protein>
    <recommendedName>
        <fullName evidence="3">Glycosyl hydrolase family 32 N-terminal domain-containing protein</fullName>
    </recommendedName>
</protein>
<dbReference type="EMBL" id="VOEI01000001">
    <property type="protein sequence ID" value="TWR27984.1"/>
    <property type="molecule type" value="Genomic_DNA"/>
</dbReference>
<dbReference type="SUPFAM" id="SSF75005">
    <property type="entry name" value="Arabinanase/levansucrase/invertase"/>
    <property type="match status" value="1"/>
</dbReference>
<organism evidence="1 2">
    <name type="scientific">Mucilaginibacter achroorhodeus</name>
    <dbReference type="NCBI Taxonomy" id="2599294"/>
    <lineage>
        <taxon>Bacteria</taxon>
        <taxon>Pseudomonadati</taxon>
        <taxon>Bacteroidota</taxon>
        <taxon>Sphingobacteriia</taxon>
        <taxon>Sphingobacteriales</taxon>
        <taxon>Sphingobacteriaceae</taxon>
        <taxon>Mucilaginibacter</taxon>
    </lineage>
</organism>
<name>A0A563U9H5_9SPHI</name>
<dbReference type="Proteomes" id="UP000318010">
    <property type="component" value="Unassembled WGS sequence"/>
</dbReference>
<reference evidence="1 2" key="1">
    <citation type="submission" date="2019-07" db="EMBL/GenBank/DDBJ databases">
        <authorList>
            <person name="Kim J."/>
        </authorList>
    </citation>
    <scope>NUCLEOTIDE SEQUENCE [LARGE SCALE GENOMIC DNA]</scope>
    <source>
        <strain evidence="1 2">MJ1a</strain>
    </source>
</reference>
<proteinExistence type="predicted"/>
<dbReference type="OrthoDB" id="4410706at2"/>
<evidence type="ECO:0000313" key="1">
    <source>
        <dbReference type="EMBL" id="TWR27984.1"/>
    </source>
</evidence>
<sequence length="292" mass="33286">MQLLGIGWTHPSVLHFPVKWNGYFYWMAITPYPNGDNQWENPTSFCSNDGINWREPDEKTAVINLPPTGGAYNSDPSLFYNAADNSIYCFWRQNGVEKGRALFFEKTSDGVNWSEKKLVCSWPAKSVDVIAPSIIQDEGKFYCYGVSTDEAAKGSYFTERAIRRMSSDNLTTGFKPDKANGYELVKIANRPWGDTQEPWHLEVRKVNKVWIMLVATTNNGLYGAGGRLFMGYSTDGLDFTFGERPIADIKATYKSSFIPTYDPKNQVLNVELWRAMSDTWTVYHDYFSIKVK</sequence>
<evidence type="ECO:0000313" key="2">
    <source>
        <dbReference type="Proteomes" id="UP000318010"/>
    </source>
</evidence>
<dbReference type="InterPro" id="IPR023296">
    <property type="entry name" value="Glyco_hydro_beta-prop_sf"/>
</dbReference>
<evidence type="ECO:0008006" key="3">
    <source>
        <dbReference type="Google" id="ProtNLM"/>
    </source>
</evidence>
<dbReference type="Gene3D" id="2.115.10.20">
    <property type="entry name" value="Glycosyl hydrolase domain, family 43"/>
    <property type="match status" value="1"/>
</dbReference>
<dbReference type="RefSeq" id="WP_146268795.1">
    <property type="nucleotide sequence ID" value="NZ_VOEI01000001.1"/>
</dbReference>
<gene>
    <name evidence="1" type="ORF">FPZ42_01850</name>
</gene>
<accession>A0A563U9H5</accession>
<dbReference type="AlphaFoldDB" id="A0A563U9H5"/>
<comment type="caution">
    <text evidence="1">The sequence shown here is derived from an EMBL/GenBank/DDBJ whole genome shotgun (WGS) entry which is preliminary data.</text>
</comment>
<keyword evidence="2" id="KW-1185">Reference proteome</keyword>